<dbReference type="GO" id="GO:0022857">
    <property type="term" value="F:transmembrane transporter activity"/>
    <property type="evidence" value="ECO:0007669"/>
    <property type="project" value="TreeGrafter"/>
</dbReference>
<protein>
    <submittedName>
        <fullName evidence="11 12">Protein dispatched homolog 1-like isoform X1</fullName>
    </submittedName>
</protein>
<reference evidence="11 12" key="1">
    <citation type="submission" date="2025-04" db="UniProtKB">
        <authorList>
            <consortium name="RefSeq"/>
        </authorList>
    </citation>
    <scope>IDENTIFICATION</scope>
</reference>
<name>A0A8B7ZWP3_ACAPL</name>
<comment type="subcellular location">
    <subcellularLocation>
        <location evidence="1">Membrane</location>
        <topology evidence="1">Multi-pass membrane protein</topology>
    </subcellularLocation>
</comment>
<feature type="transmembrane region" description="Helical" evidence="8">
    <location>
        <begin position="499"/>
        <end position="518"/>
    </location>
</feature>
<feature type="region of interest" description="Disordered" evidence="7">
    <location>
        <begin position="1"/>
        <end position="38"/>
    </location>
</feature>
<dbReference type="InterPro" id="IPR052081">
    <property type="entry name" value="Dispatched_Hh_regulator"/>
</dbReference>
<comment type="similarity">
    <text evidence="6">Belongs to the dispatched family.</text>
</comment>
<gene>
    <name evidence="11 12 13 14 15" type="primary">LOC110989626</name>
</gene>
<dbReference type="OrthoDB" id="193905at2759"/>
<keyword evidence="5" id="KW-0325">Glycoprotein</keyword>
<dbReference type="InterPro" id="IPR003392">
    <property type="entry name" value="PTHD_SSD"/>
</dbReference>
<feature type="transmembrane region" description="Helical" evidence="8">
    <location>
        <begin position="466"/>
        <end position="487"/>
    </location>
</feature>
<feature type="transmembrane region" description="Helical" evidence="8">
    <location>
        <begin position="393"/>
        <end position="416"/>
    </location>
</feature>
<evidence type="ECO:0000256" key="7">
    <source>
        <dbReference type="SAM" id="MobiDB-lite"/>
    </source>
</evidence>
<evidence type="ECO:0000313" key="11">
    <source>
        <dbReference type="RefSeq" id="XP_022109841.1"/>
    </source>
</evidence>
<feature type="transmembrane region" description="Helical" evidence="8">
    <location>
        <begin position="899"/>
        <end position="918"/>
    </location>
</feature>
<dbReference type="GeneID" id="110989626"/>
<evidence type="ECO:0000256" key="8">
    <source>
        <dbReference type="SAM" id="Phobius"/>
    </source>
</evidence>
<evidence type="ECO:0000313" key="14">
    <source>
        <dbReference type="RefSeq" id="XP_022109844.1"/>
    </source>
</evidence>
<accession>A0A8B7ZWP3</accession>
<evidence type="ECO:0000313" key="12">
    <source>
        <dbReference type="RefSeq" id="XP_022109842.1"/>
    </source>
</evidence>
<feature type="transmembrane region" description="Helical" evidence="8">
    <location>
        <begin position="423"/>
        <end position="446"/>
    </location>
</feature>
<dbReference type="AlphaFoldDB" id="A0A8B7ZWP3"/>
<dbReference type="PROSITE" id="PS50156">
    <property type="entry name" value="SSD"/>
    <property type="match status" value="1"/>
</dbReference>
<feature type="transmembrane region" description="Helical" evidence="8">
    <location>
        <begin position="938"/>
        <end position="958"/>
    </location>
</feature>
<evidence type="ECO:0000256" key="3">
    <source>
        <dbReference type="ARBA" id="ARBA00022989"/>
    </source>
</evidence>
<feature type="transmembrane region" description="Helical" evidence="8">
    <location>
        <begin position="970"/>
        <end position="990"/>
    </location>
</feature>
<keyword evidence="2 8" id="KW-0812">Transmembrane</keyword>
<organism evidence="10 14">
    <name type="scientific">Acanthaster planci</name>
    <name type="common">Crown-of-thorns starfish</name>
    <dbReference type="NCBI Taxonomy" id="133434"/>
    <lineage>
        <taxon>Eukaryota</taxon>
        <taxon>Metazoa</taxon>
        <taxon>Echinodermata</taxon>
        <taxon>Eleutherozoa</taxon>
        <taxon>Asterozoa</taxon>
        <taxon>Asteroidea</taxon>
        <taxon>Valvatacea</taxon>
        <taxon>Valvatida</taxon>
        <taxon>Acanthasteridae</taxon>
        <taxon>Acanthaster</taxon>
    </lineage>
</organism>
<keyword evidence="4 8" id="KW-0472">Membrane</keyword>
<dbReference type="RefSeq" id="XP_022109845.1">
    <property type="nucleotide sequence ID" value="XM_022254153.1"/>
</dbReference>
<proteinExistence type="inferred from homology"/>
<keyword evidence="3 8" id="KW-1133">Transmembrane helix</keyword>
<dbReference type="GO" id="GO:0016020">
    <property type="term" value="C:membrane"/>
    <property type="evidence" value="ECO:0007669"/>
    <property type="project" value="UniProtKB-SubCell"/>
</dbReference>
<dbReference type="Pfam" id="PF02460">
    <property type="entry name" value="Patched"/>
    <property type="match status" value="1"/>
</dbReference>
<dbReference type="SUPFAM" id="SSF82866">
    <property type="entry name" value="Multidrug efflux transporter AcrB transmembrane domain"/>
    <property type="match status" value="2"/>
</dbReference>
<dbReference type="Gene3D" id="1.20.1640.10">
    <property type="entry name" value="Multidrug efflux transporter AcrB transmembrane domain"/>
    <property type="match status" value="2"/>
</dbReference>
<feature type="transmembrane region" description="Helical" evidence="8">
    <location>
        <begin position="574"/>
        <end position="593"/>
    </location>
</feature>
<sequence length="1010" mass="112302">MATAETEEMSRLRVEGRDEIADAERNQGDQDANKESNKVEADGLRGWYSRQLVKFPVATGMCVGLLLLTAVCGVIALFVYDLPDFSEPTKGFDARGTDISGRMFSFNNIYSELSLVHTRNDSRTSMNEASRFDNLTTNHRTGRIRRDVTSNNSDIEPGIQFCNFDFGFGGSYGQPAIVFEAIGYNKLFSSEALKSVCSQYDNHIGRNSEMQARCCRKSNGHCSDSRSLANYVALLSGRDSCRDIRDSDVANVKILLEKCAPYYQRKALKYCEDGSSVCPPDVPSECLAFDHAIHFIFQYLVPATFAAQANSGNFDLSSTILFVPYIGYTRDIYESALQGKHISDGITVVVALGFGSLKYALFRDFLLSDTLYMGLGAGFVFVIIWIYTGSLIITIMTIVSMLMSLIMAYFAFVVIFRLPFFPFVNIASAVLVIGIGADDTFVYVDIWRQMKSAYASAPPSLVLRNTLNHAAVTMFVTSFTTASALYSSFISSITAVRCFGVYGGTAILINFIFTLTWLPATVVIHSHFQDWCAKFTYPCQGCLQKLYAAHSIIATAYRRVFDYILPTLVLKLRYAWIVILASVGVGAFCTMYITPKLRLPTTAEFQVFQDDNLFERYDSVYKSKFYFNIEENNPLFISAVFGVDSVDNGDHWNPDDTGSLVLEETFNIFHSDAQQWLLEFCHSFHKQNFSGQRETNECFMDSFRKIMSAPCSAGTDAIPSPCCGQTIFPFPADLFEKCVKMSRRCDWATSLCPGNSLPFTGPLFSKVDGSVKGFMMYEISSRMDTMDFKSIDEFWTEINEWFDRSLKTKPEGITGGWLYAGSTWHSSGQQLYFYNLQKSLATDTPISMGLSLAIAGVVLLLTTRNILISLYAMLSIAGAFSLTVGTLVLLGWRLNIFESAILTLAIGLSVDFTIHYGVAYRLAPSNLREDRTLSSLTAVGSAIAIAAFSTFVAGALMMPSSVITYVQLGIFLMLVMTMSWIYATFFFLSICRVIGPQGQCAQIPSPLSCF</sequence>
<evidence type="ECO:0000313" key="13">
    <source>
        <dbReference type="RefSeq" id="XP_022109843.1"/>
    </source>
</evidence>
<feature type="transmembrane region" description="Helical" evidence="8">
    <location>
        <begin position="57"/>
        <end position="80"/>
    </location>
</feature>
<dbReference type="GO" id="GO:0007224">
    <property type="term" value="P:smoothened signaling pathway"/>
    <property type="evidence" value="ECO:0007669"/>
    <property type="project" value="TreeGrafter"/>
</dbReference>
<feature type="compositionally biased region" description="Basic and acidic residues" evidence="7">
    <location>
        <begin position="8"/>
        <end position="38"/>
    </location>
</feature>
<dbReference type="RefSeq" id="XP_022109841.1">
    <property type="nucleotide sequence ID" value="XM_022254149.1"/>
</dbReference>
<evidence type="ECO:0000256" key="6">
    <source>
        <dbReference type="ARBA" id="ARBA00038046"/>
    </source>
</evidence>
<dbReference type="PANTHER" id="PTHR45951:SF3">
    <property type="entry name" value="PROTEIN DISPATCHED"/>
    <property type="match status" value="1"/>
</dbReference>
<dbReference type="RefSeq" id="XP_022109842.1">
    <property type="nucleotide sequence ID" value="XM_022254150.1"/>
</dbReference>
<evidence type="ECO:0000256" key="4">
    <source>
        <dbReference type="ARBA" id="ARBA00023136"/>
    </source>
</evidence>
<dbReference type="InterPro" id="IPR000731">
    <property type="entry name" value="SSD"/>
</dbReference>
<evidence type="ECO:0000313" key="10">
    <source>
        <dbReference type="Proteomes" id="UP000694845"/>
    </source>
</evidence>
<feature type="transmembrane region" description="Helical" evidence="8">
    <location>
        <begin position="868"/>
        <end position="892"/>
    </location>
</feature>
<dbReference type="RefSeq" id="XP_022109843.1">
    <property type="nucleotide sequence ID" value="XM_022254151.1"/>
</dbReference>
<evidence type="ECO:0000256" key="5">
    <source>
        <dbReference type="ARBA" id="ARBA00023180"/>
    </source>
</evidence>
<keyword evidence="10" id="KW-1185">Reference proteome</keyword>
<dbReference type="Proteomes" id="UP000694845">
    <property type="component" value="Unplaced"/>
</dbReference>
<evidence type="ECO:0000313" key="15">
    <source>
        <dbReference type="RefSeq" id="XP_022109845.1"/>
    </source>
</evidence>
<evidence type="ECO:0000259" key="9">
    <source>
        <dbReference type="PROSITE" id="PS50156"/>
    </source>
</evidence>
<feature type="domain" description="SSD" evidence="9">
    <location>
        <begin position="421"/>
        <end position="524"/>
    </location>
</feature>
<dbReference type="PANTHER" id="PTHR45951">
    <property type="entry name" value="PROTEIN DISPATCHED-RELATED"/>
    <property type="match status" value="1"/>
</dbReference>
<feature type="transmembrane region" description="Helical" evidence="8">
    <location>
        <begin position="365"/>
        <end position="387"/>
    </location>
</feature>
<dbReference type="KEGG" id="aplc:110989626"/>
<evidence type="ECO:0000256" key="2">
    <source>
        <dbReference type="ARBA" id="ARBA00022692"/>
    </source>
</evidence>
<evidence type="ECO:0000256" key="1">
    <source>
        <dbReference type="ARBA" id="ARBA00004141"/>
    </source>
</evidence>
<dbReference type="RefSeq" id="XP_022109844.1">
    <property type="nucleotide sequence ID" value="XM_022254152.1"/>
</dbReference>